<keyword evidence="1" id="KW-0812">Transmembrane</keyword>
<feature type="signal peptide" evidence="2">
    <location>
        <begin position="1"/>
        <end position="15"/>
    </location>
</feature>
<name>A0ABR6RII1_9BURK</name>
<comment type="caution">
    <text evidence="3">The sequence shown here is derived from an EMBL/GenBank/DDBJ whole genome shotgun (WGS) entry which is preliminary data.</text>
</comment>
<feature type="transmembrane region" description="Helical" evidence="1">
    <location>
        <begin position="37"/>
        <end position="60"/>
    </location>
</feature>
<keyword evidence="1" id="KW-1133">Transmembrane helix</keyword>
<evidence type="ECO:0000256" key="2">
    <source>
        <dbReference type="SAM" id="SignalP"/>
    </source>
</evidence>
<dbReference type="GO" id="GO:0016787">
    <property type="term" value="F:hydrolase activity"/>
    <property type="evidence" value="ECO:0007669"/>
    <property type="project" value="UniProtKB-KW"/>
</dbReference>
<gene>
    <name evidence="3" type="ORF">HNP33_003076</name>
</gene>
<reference evidence="3 4" key="1">
    <citation type="submission" date="2020-08" db="EMBL/GenBank/DDBJ databases">
        <title>Functional genomics of gut bacteria from endangered species of beetles.</title>
        <authorList>
            <person name="Carlos-Shanley C."/>
        </authorList>
    </citation>
    <scope>NUCLEOTIDE SEQUENCE [LARGE SCALE GENOMIC DNA]</scope>
    <source>
        <strain evidence="3 4">S00124</strain>
    </source>
</reference>
<accession>A0ABR6RII1</accession>
<protein>
    <submittedName>
        <fullName evidence="3">Effector of murein hydrolase LrgA (UPF0299 family)</fullName>
    </submittedName>
</protein>
<feature type="chain" id="PRO_5045878045" evidence="2">
    <location>
        <begin position="16"/>
        <end position="67"/>
    </location>
</feature>
<keyword evidence="1" id="KW-0472">Membrane</keyword>
<dbReference type="EMBL" id="JACHKZ010000021">
    <property type="protein sequence ID" value="MBB6578971.1"/>
    <property type="molecule type" value="Genomic_DNA"/>
</dbReference>
<keyword evidence="3" id="KW-0378">Hydrolase</keyword>
<dbReference type="Proteomes" id="UP000562492">
    <property type="component" value="Unassembled WGS sequence"/>
</dbReference>
<organism evidence="3 4">
    <name type="scientific">Comamonas odontotermitis</name>
    <dbReference type="NCBI Taxonomy" id="379895"/>
    <lineage>
        <taxon>Bacteria</taxon>
        <taxon>Pseudomonadati</taxon>
        <taxon>Pseudomonadota</taxon>
        <taxon>Betaproteobacteria</taxon>
        <taxon>Burkholderiales</taxon>
        <taxon>Comamonadaceae</taxon>
        <taxon>Comamonas</taxon>
    </lineage>
</organism>
<evidence type="ECO:0000313" key="3">
    <source>
        <dbReference type="EMBL" id="MBB6578971.1"/>
    </source>
</evidence>
<proteinExistence type="predicted"/>
<keyword evidence="2" id="KW-0732">Signal</keyword>
<sequence length="67" mass="7110">MLRALLQFSSCLALAALCVVAYVRVMHMAHAGASDFLVISLTLVISTLFVACGTGAVYAWEPKNVHG</sequence>
<evidence type="ECO:0000313" key="4">
    <source>
        <dbReference type="Proteomes" id="UP000562492"/>
    </source>
</evidence>
<evidence type="ECO:0000256" key="1">
    <source>
        <dbReference type="SAM" id="Phobius"/>
    </source>
</evidence>
<keyword evidence="4" id="KW-1185">Reference proteome</keyword>